<evidence type="ECO:0000313" key="1">
    <source>
        <dbReference type="EMBL" id="KAJ8001431.1"/>
    </source>
</evidence>
<keyword evidence="2" id="KW-1185">Reference proteome</keyword>
<comment type="caution">
    <text evidence="1">The sequence shown here is derived from an EMBL/GenBank/DDBJ whole genome shotgun (WGS) entry which is preliminary data.</text>
</comment>
<dbReference type="EMBL" id="CM055741">
    <property type="protein sequence ID" value="KAJ8001431.1"/>
    <property type="molecule type" value="Genomic_DNA"/>
</dbReference>
<dbReference type="Proteomes" id="UP001157502">
    <property type="component" value="Chromosome 14"/>
</dbReference>
<name>A0ACC2GD22_DALPE</name>
<accession>A0ACC2GD22</accession>
<reference evidence="1" key="1">
    <citation type="submission" date="2021-05" db="EMBL/GenBank/DDBJ databases">
        <authorList>
            <person name="Pan Q."/>
            <person name="Jouanno E."/>
            <person name="Zahm M."/>
            <person name="Klopp C."/>
            <person name="Cabau C."/>
            <person name="Louis A."/>
            <person name="Berthelot C."/>
            <person name="Parey E."/>
            <person name="Roest Crollius H."/>
            <person name="Montfort J."/>
            <person name="Robinson-Rechavi M."/>
            <person name="Bouchez O."/>
            <person name="Lampietro C."/>
            <person name="Lopez Roques C."/>
            <person name="Donnadieu C."/>
            <person name="Postlethwait J."/>
            <person name="Bobe J."/>
            <person name="Dillon D."/>
            <person name="Chandos A."/>
            <person name="von Hippel F."/>
            <person name="Guiguen Y."/>
        </authorList>
    </citation>
    <scope>NUCLEOTIDE SEQUENCE</scope>
    <source>
        <strain evidence="1">YG-Jan2019</strain>
    </source>
</reference>
<proteinExistence type="predicted"/>
<sequence>MPKRCAYGLCKSDTRYPKSLDGEVEFFPFPKPKTQGEKCRAWIKQCGRPHSQLNVDRINKNTYICSKHFVNRRPTPEYPNPIAALPVLGLRSEHQGACRRCPSDRKPAPETQHEATTSNSTEDTFHSTSQQSETACDPLTAMSKTTSREYLGSDHGDPAQRRSQQPERVKVEDCSQTLELNVIVKEEEGGMVGVVGQMEWKTRELKEEEMQIENAHEVIVDRMVKREGEVMEFKEEVEERAITEEVEESTIKEEETEVKVEFEERSVKEDCDERPGIDEEDVEGNREMTTPDLEEMDGVTDPDINNDWPDLWSAKQTQDFKSKNPWLGSKNKKLGCLVCSSVISIGIVKEQGVSLSREWMNFEIQVSGQGNRTTGLSVLRNKVRKHALSKAHTQAVKLAEQQKEAAIENAVTESYMKETEAVFRTAYHLAKKNRPLSDHESLIELQELNGVKMGSILHSRYSATQIIQHVASEMQSQIISSIIASSSKLAVLIDETSSLSHKAVMTVSIKASIQEESPEFIFLELVELENQRADCIAQALLTCLTNAGFTEEWLHENWVTFVSDGASVMLGKKSGVATRLTSRFPKLFLWHCMNHRLELAVSDAVDEVNSVNHFQIFIQKLYSLYSVSNKNERELVNAAAEVGSQLLRIGRILDVRWVASSFRTVRAVWTSLGALVQHFKNACSDEMRSTKERQMYRGLLDRVQSPELICDLGLMYDTLHELSLLSQELQSRSKTLLRAEHLLKRSIRVIQSFKESPGEKYSEALEAKQTGEYRSIALKTNAKLKSINPGQFLQSLVNNLEKRLSFEDETIMDLSILDQSKWPSKPSIRHGEEQVKRLCKRFNLCTDQALNGIRDLLEDPSSEPKDLKPLMNCMNTFPVSTAECERNFSLMNNISSDKRAVLLISNISYLMIININGPPTSKFDPRKYTRTWLKSHRAASSLRSKQCSLKAPAESKFVWNIL</sequence>
<organism evidence="1 2">
    <name type="scientific">Dallia pectoralis</name>
    <name type="common">Alaska blackfish</name>
    <dbReference type="NCBI Taxonomy" id="75939"/>
    <lineage>
        <taxon>Eukaryota</taxon>
        <taxon>Metazoa</taxon>
        <taxon>Chordata</taxon>
        <taxon>Craniata</taxon>
        <taxon>Vertebrata</taxon>
        <taxon>Euteleostomi</taxon>
        <taxon>Actinopterygii</taxon>
        <taxon>Neopterygii</taxon>
        <taxon>Teleostei</taxon>
        <taxon>Protacanthopterygii</taxon>
        <taxon>Esociformes</taxon>
        <taxon>Umbridae</taxon>
        <taxon>Dallia</taxon>
    </lineage>
</organism>
<protein>
    <submittedName>
        <fullName evidence="1">Uncharacterized protein</fullName>
    </submittedName>
</protein>
<evidence type="ECO:0000313" key="2">
    <source>
        <dbReference type="Proteomes" id="UP001157502"/>
    </source>
</evidence>
<gene>
    <name evidence="1" type="ORF">DPEC_G00169430</name>
</gene>